<gene>
    <name evidence="3" type="ORF">DJ69_00220</name>
</gene>
<feature type="compositionally biased region" description="Low complexity" evidence="1">
    <location>
        <begin position="68"/>
        <end position="90"/>
    </location>
</feature>
<reference evidence="3 4" key="1">
    <citation type="journal article" date="2014" name="Front. Microbiol.">
        <title>Population and genomic analysis of the genus Halorubrum.</title>
        <authorList>
            <person name="Fullmer M.S."/>
            <person name="Soucy S.M."/>
            <person name="Swithers K.S."/>
            <person name="Makkay A.M."/>
            <person name="Wheeler R."/>
            <person name="Ventosa A."/>
            <person name="Gogarten J.P."/>
            <person name="Papke R.T."/>
        </authorList>
    </citation>
    <scope>NUCLEOTIDE SEQUENCE [LARGE SCALE GENOMIC DNA]</scope>
    <source>
        <strain evidence="3 4">C49</strain>
    </source>
</reference>
<name>A0A2G1WNI7_9EURY</name>
<feature type="transmembrane region" description="Helical" evidence="2">
    <location>
        <begin position="7"/>
        <end position="27"/>
    </location>
</feature>
<keyword evidence="2" id="KW-0812">Transmembrane</keyword>
<evidence type="ECO:0000256" key="1">
    <source>
        <dbReference type="SAM" id="MobiDB-lite"/>
    </source>
</evidence>
<feature type="transmembrane region" description="Helical" evidence="2">
    <location>
        <begin position="33"/>
        <end position="55"/>
    </location>
</feature>
<keyword evidence="4" id="KW-1185">Reference proteome</keyword>
<evidence type="ECO:0008006" key="5">
    <source>
        <dbReference type="Google" id="ProtNLM"/>
    </source>
</evidence>
<dbReference type="RefSeq" id="WP_099253760.1">
    <property type="nucleotide sequence ID" value="NZ_NHOA01000003.1"/>
</dbReference>
<dbReference type="Proteomes" id="UP000222824">
    <property type="component" value="Unassembled WGS sequence"/>
</dbReference>
<evidence type="ECO:0000313" key="4">
    <source>
        <dbReference type="Proteomes" id="UP000222824"/>
    </source>
</evidence>
<accession>A0A2G1WNI7</accession>
<dbReference type="EMBL" id="NHOA01000003">
    <property type="protein sequence ID" value="PHQ40533.1"/>
    <property type="molecule type" value="Genomic_DNA"/>
</dbReference>
<organism evidence="3 4">
    <name type="scientific">Halorubrum persicum</name>
    <dbReference type="NCBI Taxonomy" id="1383844"/>
    <lineage>
        <taxon>Archaea</taxon>
        <taxon>Methanobacteriati</taxon>
        <taxon>Methanobacteriota</taxon>
        <taxon>Stenosarchaea group</taxon>
        <taxon>Halobacteria</taxon>
        <taxon>Halobacteriales</taxon>
        <taxon>Haloferacaceae</taxon>
        <taxon>Halorubrum</taxon>
    </lineage>
</organism>
<sequence length="143" mass="15269">MDGTKALYYGAVAIAILIGVSVVVSVVSAILSLVWAIVSGIVSLAVLAGVVYLLYKTGAWLFGGDAASDSPGDSLGRSRSSSTSASAGDGSESRRDRLRRQYVEGQIGEAEFERRIASELETEGLDDIDRELADIDRELERER</sequence>
<dbReference type="OrthoDB" id="53394at2157"/>
<comment type="caution">
    <text evidence="3">The sequence shown here is derived from an EMBL/GenBank/DDBJ whole genome shotgun (WGS) entry which is preliminary data.</text>
</comment>
<dbReference type="AlphaFoldDB" id="A0A2G1WNI7"/>
<proteinExistence type="predicted"/>
<feature type="region of interest" description="Disordered" evidence="1">
    <location>
        <begin position="66"/>
        <end position="97"/>
    </location>
</feature>
<protein>
    <recommendedName>
        <fullName evidence="5">SHOCT domain-containing protein</fullName>
    </recommendedName>
</protein>
<evidence type="ECO:0000313" key="3">
    <source>
        <dbReference type="EMBL" id="PHQ40533.1"/>
    </source>
</evidence>
<evidence type="ECO:0000256" key="2">
    <source>
        <dbReference type="SAM" id="Phobius"/>
    </source>
</evidence>
<keyword evidence="2" id="KW-1133">Transmembrane helix</keyword>
<keyword evidence="2" id="KW-0472">Membrane</keyword>